<dbReference type="EMBL" id="MGDB01000065">
    <property type="protein sequence ID" value="OGL41696.1"/>
    <property type="molecule type" value="Genomic_DNA"/>
</dbReference>
<feature type="domain" description="Ribosomal RNA small subunit methyltransferase E PUA-like" evidence="12">
    <location>
        <begin position="20"/>
        <end position="65"/>
    </location>
</feature>
<keyword evidence="5 10" id="KW-0489">Methyltransferase</keyword>
<name>A0A1F7RJD6_9BACT</name>
<dbReference type="InterPro" id="IPR015947">
    <property type="entry name" value="PUA-like_sf"/>
</dbReference>
<dbReference type="GO" id="GO:0005737">
    <property type="term" value="C:cytoplasm"/>
    <property type="evidence" value="ECO:0007669"/>
    <property type="project" value="UniProtKB-SubCell"/>
</dbReference>
<dbReference type="Pfam" id="PF04452">
    <property type="entry name" value="Methyltrans_RNA"/>
    <property type="match status" value="1"/>
</dbReference>
<dbReference type="SUPFAM" id="SSF75217">
    <property type="entry name" value="alpha/beta knot"/>
    <property type="match status" value="1"/>
</dbReference>
<dbReference type="InterPro" id="IPR029026">
    <property type="entry name" value="tRNA_m1G_MTases_N"/>
</dbReference>
<evidence type="ECO:0000256" key="3">
    <source>
        <dbReference type="ARBA" id="ARBA00022490"/>
    </source>
</evidence>
<dbReference type="InterPro" id="IPR046886">
    <property type="entry name" value="RsmE_MTase_dom"/>
</dbReference>
<feature type="domain" description="Ribosomal RNA small subunit methyltransferase E methyltransferase" evidence="11">
    <location>
        <begin position="77"/>
        <end position="241"/>
    </location>
</feature>
<sequence>MTIPRFPLPDGQPVDGKVTLSGSTYKHLAKVLRAKPGDPVSFYGRDGYEYPSVIENISKKEVICITGQRIKKGEEPDPKITLFQGLLKRDKMDLLIEKAAELGVYKIIPIITERSEVRLSEGKIDPKLRHWRKIAESATSQSRRAFIPLIEPPISFRKVILSLNPVCPNLFLSENTSRGSLKEAIRKLKSSEGIAIMVGPPGGFSSAEVAEAEGKGLTSVSLKGRILRSETAAISVLSIVQYEFGNL</sequence>
<evidence type="ECO:0000259" key="11">
    <source>
        <dbReference type="Pfam" id="PF04452"/>
    </source>
</evidence>
<dbReference type="PANTHER" id="PTHR30027:SF3">
    <property type="entry name" value="16S RRNA (URACIL(1498)-N(3))-METHYLTRANSFERASE"/>
    <property type="match status" value="1"/>
</dbReference>
<evidence type="ECO:0000256" key="5">
    <source>
        <dbReference type="ARBA" id="ARBA00022603"/>
    </source>
</evidence>
<dbReference type="NCBIfam" id="NF008692">
    <property type="entry name" value="PRK11713.1-5"/>
    <property type="match status" value="1"/>
</dbReference>
<reference evidence="13 14" key="1">
    <citation type="journal article" date="2016" name="Nat. Commun.">
        <title>Thousands of microbial genomes shed light on interconnected biogeochemical processes in an aquifer system.</title>
        <authorList>
            <person name="Anantharaman K."/>
            <person name="Brown C.T."/>
            <person name="Hug L.A."/>
            <person name="Sharon I."/>
            <person name="Castelle C.J."/>
            <person name="Probst A.J."/>
            <person name="Thomas B.C."/>
            <person name="Singh A."/>
            <person name="Wilkins M.J."/>
            <person name="Karaoz U."/>
            <person name="Brodie E.L."/>
            <person name="Williams K.H."/>
            <person name="Hubbard S.S."/>
            <person name="Banfield J.F."/>
        </authorList>
    </citation>
    <scope>NUCLEOTIDE SEQUENCE [LARGE SCALE GENOMIC DNA]</scope>
</reference>
<comment type="function">
    <text evidence="8 10">Specifically methylates the N3 position of the uracil ring of uridine 1498 (m3U1498) in 16S rRNA. Acts on the fully assembled 30S ribosomal subunit.</text>
</comment>
<evidence type="ECO:0000256" key="7">
    <source>
        <dbReference type="ARBA" id="ARBA00022691"/>
    </source>
</evidence>
<gene>
    <name evidence="13" type="ORF">A2042_04395</name>
</gene>
<dbReference type="AlphaFoldDB" id="A0A1F7RJD6"/>
<protein>
    <recommendedName>
        <fullName evidence="10">Ribosomal RNA small subunit methyltransferase E</fullName>
        <ecNumber evidence="10">2.1.1.193</ecNumber>
    </recommendedName>
</protein>
<evidence type="ECO:0000256" key="1">
    <source>
        <dbReference type="ARBA" id="ARBA00004496"/>
    </source>
</evidence>
<dbReference type="PANTHER" id="PTHR30027">
    <property type="entry name" value="RIBOSOMAL RNA SMALL SUBUNIT METHYLTRANSFERASE E"/>
    <property type="match status" value="1"/>
</dbReference>
<dbReference type="NCBIfam" id="TIGR00046">
    <property type="entry name" value="RsmE family RNA methyltransferase"/>
    <property type="match status" value="1"/>
</dbReference>
<evidence type="ECO:0000256" key="4">
    <source>
        <dbReference type="ARBA" id="ARBA00022552"/>
    </source>
</evidence>
<dbReference type="CDD" id="cd18084">
    <property type="entry name" value="RsmE-like"/>
    <property type="match status" value="1"/>
</dbReference>
<dbReference type="SUPFAM" id="SSF88697">
    <property type="entry name" value="PUA domain-like"/>
    <property type="match status" value="1"/>
</dbReference>
<evidence type="ECO:0000256" key="6">
    <source>
        <dbReference type="ARBA" id="ARBA00022679"/>
    </source>
</evidence>
<keyword evidence="4 10" id="KW-0698">rRNA processing</keyword>
<dbReference type="InterPro" id="IPR046887">
    <property type="entry name" value="RsmE_PUA-like"/>
</dbReference>
<accession>A0A1F7RJD6</accession>
<evidence type="ECO:0000256" key="10">
    <source>
        <dbReference type="PIRNR" id="PIRNR015601"/>
    </source>
</evidence>
<dbReference type="Pfam" id="PF20260">
    <property type="entry name" value="PUA_4"/>
    <property type="match status" value="1"/>
</dbReference>
<dbReference type="GO" id="GO:0070042">
    <property type="term" value="F:rRNA (uridine-N3-)-methyltransferase activity"/>
    <property type="evidence" value="ECO:0007669"/>
    <property type="project" value="TreeGrafter"/>
</dbReference>
<dbReference type="InterPro" id="IPR029028">
    <property type="entry name" value="Alpha/beta_knot_MTases"/>
</dbReference>
<proteinExistence type="inferred from homology"/>
<dbReference type="EC" id="2.1.1.193" evidence="10"/>
<dbReference type="GO" id="GO:0070475">
    <property type="term" value="P:rRNA base methylation"/>
    <property type="evidence" value="ECO:0007669"/>
    <property type="project" value="TreeGrafter"/>
</dbReference>
<dbReference type="PIRSF" id="PIRSF015601">
    <property type="entry name" value="MTase_slr0722"/>
    <property type="match status" value="1"/>
</dbReference>
<comment type="subcellular location">
    <subcellularLocation>
        <location evidence="1 10">Cytoplasm</location>
    </subcellularLocation>
</comment>
<comment type="caution">
    <text evidence="13">The sequence shown here is derived from an EMBL/GenBank/DDBJ whole genome shotgun (WGS) entry which is preliminary data.</text>
</comment>
<keyword evidence="7 10" id="KW-0949">S-adenosyl-L-methionine</keyword>
<comment type="catalytic activity">
    <reaction evidence="9 10">
        <text>uridine(1498) in 16S rRNA + S-adenosyl-L-methionine = N(3)-methyluridine(1498) in 16S rRNA + S-adenosyl-L-homocysteine + H(+)</text>
        <dbReference type="Rhea" id="RHEA:42920"/>
        <dbReference type="Rhea" id="RHEA-COMP:10283"/>
        <dbReference type="Rhea" id="RHEA-COMP:10284"/>
        <dbReference type="ChEBI" id="CHEBI:15378"/>
        <dbReference type="ChEBI" id="CHEBI:57856"/>
        <dbReference type="ChEBI" id="CHEBI:59789"/>
        <dbReference type="ChEBI" id="CHEBI:65315"/>
        <dbReference type="ChEBI" id="CHEBI:74502"/>
        <dbReference type="EC" id="2.1.1.193"/>
    </reaction>
</comment>
<keyword evidence="3 10" id="KW-0963">Cytoplasm</keyword>
<evidence type="ECO:0000256" key="8">
    <source>
        <dbReference type="ARBA" id="ARBA00025699"/>
    </source>
</evidence>
<keyword evidence="6 10" id="KW-0808">Transferase</keyword>
<comment type="similarity">
    <text evidence="2 10">Belongs to the RNA methyltransferase RsmE family.</text>
</comment>
<evidence type="ECO:0000313" key="13">
    <source>
        <dbReference type="EMBL" id="OGL41696.1"/>
    </source>
</evidence>
<dbReference type="InterPro" id="IPR006700">
    <property type="entry name" value="RsmE"/>
</dbReference>
<evidence type="ECO:0000313" key="14">
    <source>
        <dbReference type="Proteomes" id="UP000178526"/>
    </source>
</evidence>
<evidence type="ECO:0000256" key="2">
    <source>
        <dbReference type="ARBA" id="ARBA00005528"/>
    </source>
</evidence>
<evidence type="ECO:0000256" key="9">
    <source>
        <dbReference type="ARBA" id="ARBA00047944"/>
    </source>
</evidence>
<dbReference type="Gene3D" id="3.40.1280.10">
    <property type="match status" value="1"/>
</dbReference>
<dbReference type="Proteomes" id="UP000178526">
    <property type="component" value="Unassembled WGS sequence"/>
</dbReference>
<evidence type="ECO:0000259" key="12">
    <source>
        <dbReference type="Pfam" id="PF20260"/>
    </source>
</evidence>
<organism evidence="13 14">
    <name type="scientific">Candidatus Schekmanbacteria bacterium GWA2_38_11</name>
    <dbReference type="NCBI Taxonomy" id="1817876"/>
    <lineage>
        <taxon>Bacteria</taxon>
        <taxon>Candidatus Schekmaniibacteriota</taxon>
    </lineage>
</organism>